<dbReference type="EMBL" id="LRVM01000004">
    <property type="protein sequence ID" value="KXL52992.1"/>
    <property type="molecule type" value="Genomic_DNA"/>
</dbReference>
<gene>
    <name evidence="1" type="ORF">CLNEO_15340</name>
</gene>
<dbReference type="STRING" id="36847.CLNEO_15340"/>
<keyword evidence="2" id="KW-1185">Reference proteome</keyword>
<protein>
    <submittedName>
        <fullName evidence="1">Uncharacterized protein</fullName>
    </submittedName>
</protein>
<evidence type="ECO:0000313" key="1">
    <source>
        <dbReference type="EMBL" id="KXL52992.1"/>
    </source>
</evidence>
<dbReference type="Proteomes" id="UP000070539">
    <property type="component" value="Unassembled WGS sequence"/>
</dbReference>
<sequence length="51" mass="5799">MQEYLKNNDIRSKDGTHVWRVPANQIEGSVKCTDAVTYEKRHAVAKLRGLA</sequence>
<name>A0A136WEP3_9FIRM</name>
<organism evidence="1 2">
    <name type="scientific">Anaerotignum neopropionicum</name>
    <dbReference type="NCBI Taxonomy" id="36847"/>
    <lineage>
        <taxon>Bacteria</taxon>
        <taxon>Bacillati</taxon>
        <taxon>Bacillota</taxon>
        <taxon>Clostridia</taxon>
        <taxon>Lachnospirales</taxon>
        <taxon>Anaerotignaceae</taxon>
        <taxon>Anaerotignum</taxon>
    </lineage>
</organism>
<comment type="caution">
    <text evidence="1">The sequence shown here is derived from an EMBL/GenBank/DDBJ whole genome shotgun (WGS) entry which is preliminary data.</text>
</comment>
<proteinExistence type="predicted"/>
<accession>A0A136WEP3</accession>
<reference evidence="1 2" key="1">
    <citation type="submission" date="2016-01" db="EMBL/GenBank/DDBJ databases">
        <title>Genome sequence of Clostridium neopropionicum X4, DSM-3847.</title>
        <authorList>
            <person name="Poehlein A."/>
            <person name="Beck M.H."/>
            <person name="Bengelsdorf F.R."/>
            <person name="Daniel R."/>
            <person name="Duerre P."/>
        </authorList>
    </citation>
    <scope>NUCLEOTIDE SEQUENCE [LARGE SCALE GENOMIC DNA]</scope>
    <source>
        <strain evidence="1 2">DSM-3847</strain>
    </source>
</reference>
<evidence type="ECO:0000313" key="2">
    <source>
        <dbReference type="Proteomes" id="UP000070539"/>
    </source>
</evidence>
<dbReference type="AlphaFoldDB" id="A0A136WEP3"/>